<dbReference type="InterPro" id="IPR001647">
    <property type="entry name" value="HTH_TetR"/>
</dbReference>
<reference evidence="6 7" key="1">
    <citation type="submission" date="2019-08" db="EMBL/GenBank/DDBJ databases">
        <title>Genomic characterization of a novel candidate phylum (ARYD3) from a high temperature, high salinity tertiary oil reservoir in north central Oklahoma, USA.</title>
        <authorList>
            <person name="Youssef N.H."/>
            <person name="Yadav A."/>
            <person name="Elshahed M.S."/>
        </authorList>
    </citation>
    <scope>NUCLEOTIDE SEQUENCE [LARGE SCALE GENOMIC DNA]</scope>
    <source>
        <strain evidence="6">ARYD1</strain>
    </source>
</reference>
<dbReference type="InterPro" id="IPR009057">
    <property type="entry name" value="Homeodomain-like_sf"/>
</dbReference>
<sequence>MSRKEDILKVATVLFAQKGFAATPTSAIAKEVGVAEGLIFHYFKNKKGILLSILDDVTDRYLSGCRSSFKNCQTGLEAVKALIDFHFKFSIENTNAFLVLIRDVPGFYCQNLTANNQDSSNGMYQILCIWEECIERGRQDGSIRSDLSSREIAFIIQGMLIGVSRLKFLTSLEASGLSTQTADFCVSALCY</sequence>
<proteinExistence type="predicted"/>
<dbReference type="PROSITE" id="PS50977">
    <property type="entry name" value="HTH_TETR_2"/>
    <property type="match status" value="1"/>
</dbReference>
<protein>
    <submittedName>
        <fullName evidence="6">TetR/AcrR family transcriptional regulator</fullName>
    </submittedName>
</protein>
<accession>A0A5D0MQ80</accession>
<evidence type="ECO:0000256" key="1">
    <source>
        <dbReference type="ARBA" id="ARBA00023015"/>
    </source>
</evidence>
<evidence type="ECO:0000256" key="4">
    <source>
        <dbReference type="PROSITE-ProRule" id="PRU00335"/>
    </source>
</evidence>
<evidence type="ECO:0000313" key="7">
    <source>
        <dbReference type="Proteomes" id="UP000323337"/>
    </source>
</evidence>
<feature type="domain" description="HTH tetR-type" evidence="5">
    <location>
        <begin position="1"/>
        <end position="61"/>
    </location>
</feature>
<evidence type="ECO:0000259" key="5">
    <source>
        <dbReference type="PROSITE" id="PS50977"/>
    </source>
</evidence>
<comment type="caution">
    <text evidence="6">The sequence shown here is derived from an EMBL/GenBank/DDBJ whole genome shotgun (WGS) entry which is preliminary data.</text>
</comment>
<keyword evidence="3" id="KW-0804">Transcription</keyword>
<evidence type="ECO:0000256" key="2">
    <source>
        <dbReference type="ARBA" id="ARBA00023125"/>
    </source>
</evidence>
<evidence type="ECO:0000313" key="6">
    <source>
        <dbReference type="EMBL" id="TYB32879.1"/>
    </source>
</evidence>
<dbReference type="SUPFAM" id="SSF48498">
    <property type="entry name" value="Tetracyclin repressor-like, C-terminal domain"/>
    <property type="match status" value="1"/>
</dbReference>
<keyword evidence="2 4" id="KW-0238">DNA-binding</keyword>
<dbReference type="GO" id="GO:0003677">
    <property type="term" value="F:DNA binding"/>
    <property type="evidence" value="ECO:0007669"/>
    <property type="project" value="UniProtKB-UniRule"/>
</dbReference>
<dbReference type="PANTHER" id="PTHR47506">
    <property type="entry name" value="TRANSCRIPTIONAL REGULATORY PROTEIN"/>
    <property type="match status" value="1"/>
</dbReference>
<dbReference type="PRINTS" id="PR00455">
    <property type="entry name" value="HTHTETR"/>
</dbReference>
<dbReference type="Proteomes" id="UP000323337">
    <property type="component" value="Unassembled WGS sequence"/>
</dbReference>
<dbReference type="Gene3D" id="1.10.10.60">
    <property type="entry name" value="Homeodomain-like"/>
    <property type="match status" value="1"/>
</dbReference>
<keyword evidence="1" id="KW-0805">Transcription regulation</keyword>
<dbReference type="EMBL" id="VSIV01000243">
    <property type="protein sequence ID" value="TYB32879.1"/>
    <property type="molecule type" value="Genomic_DNA"/>
</dbReference>
<dbReference type="SUPFAM" id="SSF46689">
    <property type="entry name" value="Homeodomain-like"/>
    <property type="match status" value="1"/>
</dbReference>
<dbReference type="Gene3D" id="1.10.357.10">
    <property type="entry name" value="Tetracycline Repressor, domain 2"/>
    <property type="match status" value="1"/>
</dbReference>
<gene>
    <name evidence="6" type="ORF">FXF49_09220</name>
</gene>
<dbReference type="AlphaFoldDB" id="A0A5D0MQ80"/>
<dbReference type="InterPro" id="IPR036271">
    <property type="entry name" value="Tet_transcr_reg_TetR-rel_C_sf"/>
</dbReference>
<organism evidence="6 7">
    <name type="scientific">Flexistipes sinusarabici</name>
    <dbReference type="NCBI Taxonomy" id="2352"/>
    <lineage>
        <taxon>Bacteria</taxon>
        <taxon>Pseudomonadati</taxon>
        <taxon>Deferribacterota</taxon>
        <taxon>Deferribacteres</taxon>
        <taxon>Deferribacterales</taxon>
        <taxon>Flexistipitaceae</taxon>
        <taxon>Flexistipes</taxon>
    </lineage>
</organism>
<name>A0A5D0MQ80_FLESI</name>
<evidence type="ECO:0000256" key="3">
    <source>
        <dbReference type="ARBA" id="ARBA00023163"/>
    </source>
</evidence>
<feature type="DNA-binding region" description="H-T-H motif" evidence="4">
    <location>
        <begin position="24"/>
        <end position="43"/>
    </location>
</feature>
<dbReference type="Pfam" id="PF00440">
    <property type="entry name" value="TetR_N"/>
    <property type="match status" value="1"/>
</dbReference>
<dbReference type="PANTHER" id="PTHR47506:SF6">
    <property type="entry name" value="HTH-TYPE TRANSCRIPTIONAL REPRESSOR NEMR"/>
    <property type="match status" value="1"/>
</dbReference>